<proteinExistence type="inferred from homology"/>
<dbReference type="OrthoDB" id="1711116at2759"/>
<evidence type="ECO:0000256" key="2">
    <source>
        <dbReference type="ARBA" id="ARBA00022448"/>
    </source>
</evidence>
<dbReference type="InParanoid" id="A0A068V8G5"/>
<reference evidence="9" key="2">
    <citation type="journal article" date="2014" name="Science">
        <title>The coffee genome provides insight into the convergent evolution of caffeine biosynthesis.</title>
        <authorList>
            <person name="Denoeud F."/>
            <person name="Carretero-Paulet L."/>
            <person name="Dereeper A."/>
            <person name="Droc G."/>
            <person name="Guyot R."/>
            <person name="Pietrella M."/>
            <person name="Zheng C."/>
            <person name="Alberti A."/>
            <person name="Anthony F."/>
            <person name="Aprea G."/>
            <person name="Aury J.M."/>
            <person name="Bento P."/>
            <person name="Bernard M."/>
            <person name="Bocs S."/>
            <person name="Campa C."/>
            <person name="Cenci A."/>
            <person name="Combes M.C."/>
            <person name="Crouzillat D."/>
            <person name="Da Silva C."/>
            <person name="Daddiego L."/>
            <person name="De Bellis F."/>
            <person name="Dussert S."/>
            <person name="Garsmeur O."/>
            <person name="Gayraud T."/>
            <person name="Guignon V."/>
            <person name="Jahn K."/>
            <person name="Jamilloux V."/>
            <person name="Joet T."/>
            <person name="Labadie K."/>
            <person name="Lan T."/>
            <person name="Leclercq J."/>
            <person name="Lepelley M."/>
            <person name="Leroy T."/>
            <person name="Li L.T."/>
            <person name="Librado P."/>
            <person name="Lopez L."/>
            <person name="Munoz A."/>
            <person name="Noel B."/>
            <person name="Pallavicini A."/>
            <person name="Perrotta G."/>
            <person name="Poncet V."/>
            <person name="Pot D."/>
            <person name="Priyono X."/>
            <person name="Rigoreau M."/>
            <person name="Rouard M."/>
            <person name="Rozas J."/>
            <person name="Tranchant-Dubreuil C."/>
            <person name="VanBuren R."/>
            <person name="Zhang Q."/>
            <person name="Andrade A.C."/>
            <person name="Argout X."/>
            <person name="Bertrand B."/>
            <person name="de Kochko A."/>
            <person name="Graziosi G."/>
            <person name="Henry R.J."/>
            <person name="Jayarama X."/>
            <person name="Ming R."/>
            <person name="Nagai C."/>
            <person name="Rounsley S."/>
            <person name="Sankoff D."/>
            <person name="Giuliano G."/>
            <person name="Albert V.A."/>
            <person name="Wincker P."/>
            <person name="Lashermes P."/>
        </authorList>
    </citation>
    <scope>NUCLEOTIDE SEQUENCE [LARGE SCALE GENOMIC DNA]</scope>
    <source>
        <strain evidence="9">cv. DH200-94</strain>
    </source>
</reference>
<evidence type="ECO:0000256" key="5">
    <source>
        <dbReference type="ARBA" id="ARBA00023136"/>
    </source>
</evidence>
<evidence type="ECO:0000256" key="6">
    <source>
        <dbReference type="ARBA" id="ARBA00044504"/>
    </source>
</evidence>
<dbReference type="Pfam" id="PF00083">
    <property type="entry name" value="Sugar_tr"/>
    <property type="match status" value="1"/>
</dbReference>
<keyword evidence="3" id="KW-0812">Transmembrane</keyword>
<protein>
    <submittedName>
        <fullName evidence="8">Uncharacterized protein</fullName>
    </submittedName>
</protein>
<evidence type="ECO:0000313" key="8">
    <source>
        <dbReference type="EMBL" id="CDP16842.1"/>
    </source>
</evidence>
<evidence type="ECO:0000256" key="4">
    <source>
        <dbReference type="ARBA" id="ARBA00022989"/>
    </source>
</evidence>
<dbReference type="Proteomes" id="UP000295252">
    <property type="component" value="Chromosome II"/>
</dbReference>
<name>A0A068V8G5_COFCA</name>
<evidence type="ECO:0000313" key="9">
    <source>
        <dbReference type="Proteomes" id="UP000295252"/>
    </source>
</evidence>
<comment type="similarity">
    <text evidence="6">Belongs to the major facilitator superfamily. Phosphate:H(+) symporter (TC 2.A.1.9) family.</text>
</comment>
<reference evidence="8" key="1">
    <citation type="submission" date="2013-11" db="EMBL/GenBank/DDBJ databases">
        <authorList>
            <person name="Genoscope - CEA"/>
        </authorList>
    </citation>
    <scope>NUCLEOTIDE SEQUENCE</scope>
    <source>
        <strain evidence="8">DH200</strain>
    </source>
</reference>
<evidence type="ECO:0000256" key="3">
    <source>
        <dbReference type="ARBA" id="ARBA00022692"/>
    </source>
</evidence>
<keyword evidence="5" id="KW-0472">Membrane</keyword>
<accession>A0A068V8G5</accession>
<gene>
    <name evidence="7" type="ORF">GSCOC_T00018924001</name>
    <name evidence="8" type="ORF">GSCOC_T00019385001</name>
</gene>
<dbReference type="PANTHER" id="PTHR48020:SF24">
    <property type="entry name" value="INOSITOL TRANSPORTER 4"/>
    <property type="match status" value="1"/>
</dbReference>
<keyword evidence="2" id="KW-0813">Transport</keyword>
<organism evidence="8 9">
    <name type="scientific">Coffea canephora</name>
    <name type="common">Robusta coffee</name>
    <dbReference type="NCBI Taxonomy" id="49390"/>
    <lineage>
        <taxon>Eukaryota</taxon>
        <taxon>Viridiplantae</taxon>
        <taxon>Streptophyta</taxon>
        <taxon>Embryophyta</taxon>
        <taxon>Tracheophyta</taxon>
        <taxon>Spermatophyta</taxon>
        <taxon>Magnoliopsida</taxon>
        <taxon>eudicotyledons</taxon>
        <taxon>Gunneridae</taxon>
        <taxon>Pentapetalae</taxon>
        <taxon>asterids</taxon>
        <taxon>lamiids</taxon>
        <taxon>Gentianales</taxon>
        <taxon>Rubiaceae</taxon>
        <taxon>Ixoroideae</taxon>
        <taxon>Gardenieae complex</taxon>
        <taxon>Bertiereae - Coffeeae clade</taxon>
        <taxon>Coffeeae</taxon>
        <taxon>Coffea</taxon>
    </lineage>
</organism>
<dbReference type="GO" id="GO:0016020">
    <property type="term" value="C:membrane"/>
    <property type="evidence" value="ECO:0007669"/>
    <property type="project" value="UniProtKB-SubCell"/>
</dbReference>
<keyword evidence="9" id="KW-1185">Reference proteome</keyword>
<dbReference type="InterPro" id="IPR050814">
    <property type="entry name" value="Myo-inositol_Transporter"/>
</dbReference>
<dbReference type="Gramene" id="CDP16842">
    <property type="protein sequence ID" value="CDP16842"/>
    <property type="gene ID" value="GSCOC_T00019385001"/>
</dbReference>
<dbReference type="Gramene" id="CDP16543">
    <property type="protein sequence ID" value="CDP16543"/>
    <property type="gene ID" value="GSCOC_T00018924001"/>
</dbReference>
<dbReference type="InterPro" id="IPR036259">
    <property type="entry name" value="MFS_trans_sf"/>
</dbReference>
<dbReference type="EMBL" id="HG739222">
    <property type="protein sequence ID" value="CDP16842.1"/>
    <property type="molecule type" value="Genomic_DNA"/>
</dbReference>
<keyword evidence="4" id="KW-1133">Transmembrane helix</keyword>
<evidence type="ECO:0000256" key="1">
    <source>
        <dbReference type="ARBA" id="ARBA00004370"/>
    </source>
</evidence>
<dbReference type="EMBL" id="HG739215">
    <property type="protein sequence ID" value="CDP16543.1"/>
    <property type="molecule type" value="Genomic_DNA"/>
</dbReference>
<comment type="subcellular location">
    <subcellularLocation>
        <location evidence="1">Membrane</location>
    </subcellularLocation>
</comment>
<dbReference type="Gene3D" id="1.20.1250.20">
    <property type="entry name" value="MFS general substrate transporter like domains"/>
    <property type="match status" value="1"/>
</dbReference>
<dbReference type="InterPro" id="IPR005828">
    <property type="entry name" value="MFS_sugar_transport-like"/>
</dbReference>
<sequence>MVEGGVSKAGRTEFTECWSTIWKTPYIMRLALSAGIGGLLFGYDIGNPESHPTHPPRVISGALLYIRDDFKAVDGKTWLQGKVDEAKSILQRIYPTEEVEEEMQALKSSVDEEMAQQGFVGEGSLLSKVRQTLSYLVFWRGLYARITVQVAQQFVGINTVMYYSPSIK</sequence>
<evidence type="ECO:0000313" key="7">
    <source>
        <dbReference type="EMBL" id="CDP16543.1"/>
    </source>
</evidence>
<dbReference type="Proteomes" id="UP000295252">
    <property type="component" value="Chromosome IV"/>
</dbReference>
<dbReference type="AlphaFoldDB" id="A0A068V8G5"/>
<reference evidence="8" key="3">
    <citation type="submission" date="2014-06" db="EMBL/GenBank/DDBJ databases">
        <title>Structure and adaptive landscape of the coffee genome.</title>
        <authorList>
            <person name="Denoeud F."/>
            <person name="Wincker P."/>
            <person name="Lashermes P."/>
        </authorList>
    </citation>
    <scope>NUCLEOTIDE SEQUENCE [LARGE SCALE GENOMIC DNA]</scope>
    <source>
        <strain evidence="8">DH200</strain>
    </source>
</reference>
<dbReference type="PANTHER" id="PTHR48020">
    <property type="entry name" value="PROTON MYO-INOSITOL COTRANSPORTER"/>
    <property type="match status" value="1"/>
</dbReference>
<dbReference type="GO" id="GO:0005366">
    <property type="term" value="F:myo-inositol:proton symporter activity"/>
    <property type="evidence" value="ECO:0007669"/>
    <property type="project" value="TreeGrafter"/>
</dbReference>